<reference evidence="2 3" key="1">
    <citation type="submission" date="2016-10" db="EMBL/GenBank/DDBJ databases">
        <title>The genome sequence of Colletotrichum fioriniae PJ7.</title>
        <authorList>
            <person name="Baroncelli R."/>
        </authorList>
    </citation>
    <scope>NUCLEOTIDE SEQUENCE [LARGE SCALE GENOMIC DNA]</scope>
    <source>
        <strain evidence="2 3">Tom-12</strain>
    </source>
</reference>
<feature type="region of interest" description="Disordered" evidence="1">
    <location>
        <begin position="51"/>
        <end position="76"/>
    </location>
</feature>
<evidence type="ECO:0000256" key="1">
    <source>
        <dbReference type="SAM" id="MobiDB-lite"/>
    </source>
</evidence>
<evidence type="ECO:0000313" key="3">
    <source>
        <dbReference type="Proteomes" id="UP001227543"/>
    </source>
</evidence>
<organism evidence="2 3">
    <name type="scientific">Colletotrichum tamarilloi</name>
    <dbReference type="NCBI Taxonomy" id="1209934"/>
    <lineage>
        <taxon>Eukaryota</taxon>
        <taxon>Fungi</taxon>
        <taxon>Dikarya</taxon>
        <taxon>Ascomycota</taxon>
        <taxon>Pezizomycotina</taxon>
        <taxon>Sordariomycetes</taxon>
        <taxon>Hypocreomycetidae</taxon>
        <taxon>Glomerellales</taxon>
        <taxon>Glomerellaceae</taxon>
        <taxon>Colletotrichum</taxon>
        <taxon>Colletotrichum acutatum species complex</taxon>
    </lineage>
</organism>
<gene>
    <name evidence="2" type="ORF">CTAM01_06691</name>
</gene>
<sequence>LPSSFLFLDIVASYSSFPPPLLCITSEKGSKLHKLYFILFCFYFFSPSSRRGARRGARRDGTGGAQRKETETRERRRATMLVGEDKRRRRRRQRITRGSRVALDPAGLLSYLGSRQLNLNSTCFSWASPSTAMLEYERFGSAAHRISFSQYPSVGRQKGERGAPW</sequence>
<dbReference type="EMBL" id="MLFU01000019">
    <property type="protein sequence ID" value="KAK1500092.1"/>
    <property type="molecule type" value="Genomic_DNA"/>
</dbReference>
<dbReference type="Proteomes" id="UP001227543">
    <property type="component" value="Unassembled WGS sequence"/>
</dbReference>
<proteinExistence type="predicted"/>
<accession>A0ABQ9RBF7</accession>
<feature type="compositionally biased region" description="Basic and acidic residues" evidence="1">
    <location>
        <begin position="58"/>
        <end position="74"/>
    </location>
</feature>
<evidence type="ECO:0000313" key="2">
    <source>
        <dbReference type="EMBL" id="KAK1500092.1"/>
    </source>
</evidence>
<comment type="caution">
    <text evidence="2">The sequence shown here is derived from an EMBL/GenBank/DDBJ whole genome shotgun (WGS) entry which is preliminary data.</text>
</comment>
<protein>
    <submittedName>
        <fullName evidence="2">Uncharacterized protein</fullName>
    </submittedName>
</protein>
<dbReference type="RefSeq" id="XP_060382563.1">
    <property type="nucleotide sequence ID" value="XM_060522718.1"/>
</dbReference>
<name>A0ABQ9RBF7_9PEZI</name>
<feature type="non-terminal residue" evidence="2">
    <location>
        <position position="1"/>
    </location>
</feature>
<keyword evidence="3" id="KW-1185">Reference proteome</keyword>
<dbReference type="GeneID" id="85406956"/>